<evidence type="ECO:0000313" key="1">
    <source>
        <dbReference type="EMBL" id="CAD6494269.1"/>
    </source>
</evidence>
<proteinExistence type="predicted"/>
<dbReference type="AlphaFoldDB" id="A0A811TFM7"/>
<comment type="caution">
    <text evidence="1">The sequence shown here is derived from an EMBL/GenBank/DDBJ whole genome shotgun (WGS) entry which is preliminary data.</text>
</comment>
<accession>A0A811TFM7</accession>
<gene>
    <name evidence="1" type="ORF">CHKLHMKO_00685</name>
</gene>
<dbReference type="EMBL" id="CAJHIO010000071">
    <property type="protein sequence ID" value="CAD6494269.1"/>
    <property type="molecule type" value="Genomic_DNA"/>
</dbReference>
<sequence length="80" mass="9232">MGYEDMTPEEMDKDTDWDKGWGDLIKAETVTLEELKEAKIPVLRERNKLIITLPDEFAVKLGTKLSAYFNADKTIIIKEK</sequence>
<organism evidence="1 2">
    <name type="scientific">Candidatus Argoarchaeum ethanivorans</name>
    <dbReference type="NCBI Taxonomy" id="2608793"/>
    <lineage>
        <taxon>Archaea</taxon>
        <taxon>Methanobacteriati</taxon>
        <taxon>Methanobacteriota</taxon>
        <taxon>Stenosarchaea group</taxon>
        <taxon>Methanomicrobia</taxon>
        <taxon>Methanosarcinales</taxon>
        <taxon>Methanosarcinales incertae sedis</taxon>
        <taxon>GOM Arc I cluster</taxon>
        <taxon>Candidatus Argoarchaeum</taxon>
    </lineage>
</organism>
<dbReference type="Proteomes" id="UP000610373">
    <property type="component" value="Unassembled WGS sequence"/>
</dbReference>
<reference evidence="1" key="1">
    <citation type="submission" date="2020-10" db="EMBL/GenBank/DDBJ databases">
        <authorList>
            <person name="Hahn C.J."/>
            <person name="Laso-Perez R."/>
            <person name="Vulcano F."/>
            <person name="Vaziourakis K.-M."/>
            <person name="Stokke R."/>
            <person name="Steen I.H."/>
            <person name="Teske A."/>
            <person name="Boetius A."/>
            <person name="Liebeke M."/>
            <person name="Amann R."/>
            <person name="Knittel K."/>
        </authorList>
    </citation>
    <scope>NUCLEOTIDE SEQUENCE</scope>
    <source>
        <strain evidence="1">Gfbio:e3339647-f889-4370-9287-4fb5cb688e4c:AG392O15_GoMArc1</strain>
    </source>
</reference>
<name>A0A811TFM7_9EURY</name>
<evidence type="ECO:0000313" key="2">
    <source>
        <dbReference type="Proteomes" id="UP000610373"/>
    </source>
</evidence>
<protein>
    <submittedName>
        <fullName evidence="1">Uncharacterized protein</fullName>
    </submittedName>
</protein>